<dbReference type="SUPFAM" id="SSF57362">
    <property type="entry name" value="BPTI-like"/>
    <property type="match status" value="1"/>
</dbReference>
<reference evidence="2" key="1">
    <citation type="submission" date="2005-05" db="EMBL/GenBank/DDBJ databases">
        <authorList>
            <person name="Tseng H.-P."/>
            <person name="Hseu T.-H."/>
            <person name="Buhler D.R."/>
            <person name="Wang W.-D."/>
            <person name="Tsai H.-L."/>
            <person name="Hu C.-H."/>
        </authorList>
    </citation>
    <scope>NUCLEOTIDE SEQUENCE</scope>
    <source>
        <strain evidence="2">ISNU-L-ISN-79</strain>
        <tissue evidence="2">Salivary glands</tissue>
    </source>
</reference>
<reference evidence="2" key="2">
    <citation type="journal article" date="2006" name="Insect Biochem. Mol. Biol.">
        <title>An annotated catalog of salivary gland transcripts from Ixodes scapularis ticks.</title>
        <authorList>
            <person name="Ribeiro J.M."/>
            <person name="Alarcon-Chaidez F."/>
            <person name="Francischetti I.M."/>
            <person name="Mans B.J."/>
            <person name="Mather T.N."/>
            <person name="Valenzuela J.G."/>
            <person name="Wikel S.K."/>
        </authorList>
    </citation>
    <scope>NUCLEOTIDE SEQUENCE</scope>
    <source>
        <strain evidence="2">ISNU-L-ISN-79</strain>
        <tissue evidence="2">Salivary glands</tissue>
    </source>
</reference>
<proteinExistence type="evidence at transcript level"/>
<evidence type="ECO:0000313" key="2">
    <source>
        <dbReference type="EMBL" id="AAY66815.1"/>
    </source>
</evidence>
<organism evidence="2">
    <name type="scientific">Ixodes scapularis</name>
    <name type="common">Black-legged tick</name>
    <name type="synonym">Deer tick</name>
    <dbReference type="NCBI Taxonomy" id="6945"/>
    <lineage>
        <taxon>Eukaryota</taxon>
        <taxon>Metazoa</taxon>
        <taxon>Ecdysozoa</taxon>
        <taxon>Arthropoda</taxon>
        <taxon>Chelicerata</taxon>
        <taxon>Arachnida</taxon>
        <taxon>Acari</taxon>
        <taxon>Parasitiformes</taxon>
        <taxon>Ixodida</taxon>
        <taxon>Ixodoidea</taxon>
        <taxon>Ixodidae</taxon>
        <taxon>Ixodinae</taxon>
        <taxon>Ixodes</taxon>
    </lineage>
</organism>
<dbReference type="InterPro" id="IPR036880">
    <property type="entry name" value="Kunitz_BPTI_sf"/>
</dbReference>
<evidence type="ECO:0000256" key="1">
    <source>
        <dbReference type="SAM" id="SignalP"/>
    </source>
</evidence>
<name>Q4PME9_IXOSC</name>
<dbReference type="OrthoDB" id="4473401at2759"/>
<dbReference type="VEuPathDB" id="VectorBase:ISCP_037520"/>
<feature type="chain" id="PRO_5004240951" evidence="1">
    <location>
        <begin position="20"/>
        <end position="94"/>
    </location>
</feature>
<dbReference type="GO" id="GO:0004867">
    <property type="term" value="F:serine-type endopeptidase inhibitor activity"/>
    <property type="evidence" value="ECO:0007669"/>
    <property type="project" value="InterPro"/>
</dbReference>
<dbReference type="EMBL" id="DQ066178">
    <property type="protein sequence ID" value="AAY66815.1"/>
    <property type="molecule type" value="mRNA"/>
</dbReference>
<dbReference type="Gene3D" id="4.10.410.10">
    <property type="entry name" value="Pancreatic trypsin inhibitor Kunitz domain"/>
    <property type="match status" value="1"/>
</dbReference>
<sequence length="94" mass="10239">MKATLVAICFIAAASYSMGRLAETQCRFPVPVTSCAEGAELRTVYSFNNNTNQCEPVRGSCGEGVNQFETKDCCRRECPYGKHSKLGKVSDGTF</sequence>
<dbReference type="AlphaFoldDB" id="Q4PME9"/>
<accession>Q4PME9</accession>
<feature type="signal peptide" evidence="1">
    <location>
        <begin position="1"/>
        <end position="19"/>
    </location>
</feature>
<keyword evidence="1" id="KW-0732">Signal</keyword>
<protein>
    <submittedName>
        <fullName evidence="2">Putative secreted protein</fullName>
    </submittedName>
</protein>